<evidence type="ECO:0000313" key="2">
    <source>
        <dbReference type="EMBL" id="KAJ8780300.1"/>
    </source>
</evidence>
<dbReference type="Proteomes" id="UP001159641">
    <property type="component" value="Unassembled WGS sequence"/>
</dbReference>
<proteinExistence type="predicted"/>
<dbReference type="EMBL" id="JAIQCJ010002160">
    <property type="protein sequence ID" value="KAJ8780300.1"/>
    <property type="molecule type" value="Genomic_DNA"/>
</dbReference>
<accession>A0AB34GPD7</accession>
<name>A0AB34GPD7_ESCRO</name>
<organism evidence="2 3">
    <name type="scientific">Eschrichtius robustus</name>
    <name type="common">California gray whale</name>
    <name type="synonym">Eschrichtius gibbosus</name>
    <dbReference type="NCBI Taxonomy" id="9764"/>
    <lineage>
        <taxon>Eukaryota</taxon>
        <taxon>Metazoa</taxon>
        <taxon>Chordata</taxon>
        <taxon>Craniata</taxon>
        <taxon>Vertebrata</taxon>
        <taxon>Euteleostomi</taxon>
        <taxon>Mammalia</taxon>
        <taxon>Eutheria</taxon>
        <taxon>Laurasiatheria</taxon>
        <taxon>Artiodactyla</taxon>
        <taxon>Whippomorpha</taxon>
        <taxon>Cetacea</taxon>
        <taxon>Mysticeti</taxon>
        <taxon>Eschrichtiidae</taxon>
        <taxon>Eschrichtius</taxon>
    </lineage>
</organism>
<sequence>MRSGSGWVASCPLATRATGSQENGASLPASRSPRSRGLHALSELARARDSGTSPRCQARQSLPRGETGADPRAGRNLSSRVAVGGRRRSETERSSICPARAAVAGC</sequence>
<feature type="compositionally biased region" description="Polar residues" evidence="1">
    <location>
        <begin position="50"/>
        <end position="60"/>
    </location>
</feature>
<comment type="caution">
    <text evidence="2">The sequence shown here is derived from an EMBL/GenBank/DDBJ whole genome shotgun (WGS) entry which is preliminary data.</text>
</comment>
<gene>
    <name evidence="2" type="ORF">J1605_011564</name>
</gene>
<keyword evidence="3" id="KW-1185">Reference proteome</keyword>
<evidence type="ECO:0000313" key="3">
    <source>
        <dbReference type="Proteomes" id="UP001159641"/>
    </source>
</evidence>
<dbReference type="AlphaFoldDB" id="A0AB34GPD7"/>
<feature type="region of interest" description="Disordered" evidence="1">
    <location>
        <begin position="1"/>
        <end position="106"/>
    </location>
</feature>
<protein>
    <submittedName>
        <fullName evidence="2">Uncharacterized protein</fullName>
    </submittedName>
</protein>
<reference evidence="2 3" key="1">
    <citation type="submission" date="2022-11" db="EMBL/GenBank/DDBJ databases">
        <title>Whole genome sequence of Eschrichtius robustus ER-17-0199.</title>
        <authorList>
            <person name="Bruniche-Olsen A."/>
            <person name="Black A.N."/>
            <person name="Fields C.J."/>
            <person name="Walden K."/>
            <person name="Dewoody J.A."/>
        </authorList>
    </citation>
    <scope>NUCLEOTIDE SEQUENCE [LARGE SCALE GENOMIC DNA]</scope>
    <source>
        <strain evidence="2">ER-17-0199</strain>
        <tissue evidence="2">Blubber</tissue>
    </source>
</reference>
<evidence type="ECO:0000256" key="1">
    <source>
        <dbReference type="SAM" id="MobiDB-lite"/>
    </source>
</evidence>